<name>A0A1H3Z9F7_9RHOB</name>
<dbReference type="OrthoDB" id="7625707at2"/>
<keyword evidence="2" id="KW-1185">Reference proteome</keyword>
<dbReference type="Pfam" id="PF09898">
    <property type="entry name" value="DUF2125"/>
    <property type="match status" value="1"/>
</dbReference>
<organism evidence="1 2">
    <name type="scientific">Rubrimonas cliftonensis</name>
    <dbReference type="NCBI Taxonomy" id="89524"/>
    <lineage>
        <taxon>Bacteria</taxon>
        <taxon>Pseudomonadati</taxon>
        <taxon>Pseudomonadota</taxon>
        <taxon>Alphaproteobacteria</taxon>
        <taxon>Rhodobacterales</taxon>
        <taxon>Paracoccaceae</taxon>
        <taxon>Rubrimonas</taxon>
    </lineage>
</organism>
<protein>
    <recommendedName>
        <fullName evidence="3">DUF2125 domain-containing protein</fullName>
    </recommendedName>
</protein>
<evidence type="ECO:0000313" key="1">
    <source>
        <dbReference type="EMBL" id="SEA20004.1"/>
    </source>
</evidence>
<proteinExistence type="predicted"/>
<gene>
    <name evidence="1" type="ORF">SAMN05444370_103438</name>
</gene>
<dbReference type="EMBL" id="FNQM01000003">
    <property type="protein sequence ID" value="SEA20004.1"/>
    <property type="molecule type" value="Genomic_DNA"/>
</dbReference>
<sequence>MKWRVLAGAVALAALAWSGWWFFSANLREEALAGWLEARRAEGWQAGAAAIRTGGFPNRIDTRLVEPALADPAAGWAWRAPFLDVLTLAYEPNAAILAFPPEQSLAAPGARALLTSERLRASIRFVPGPSLALARLSAVGEGLSLAGEGWRAGAADAEAHVEAVRPAVENAYRLFLGAGAVTLPEGVRSRLDVAGALPAVAERLRIDAVATFDRPLDRFALEDAPPGVRALSIRSLEARWGDLALTAKGDLRADAAGYAEGSLDVRAENWRAMLRAAVAAGALDANTAGLIEGGLGLLARLSGDGDALSAPLSFSGGAARIGPVPIGEAPRLMPPG</sequence>
<dbReference type="RefSeq" id="WP_093251220.1">
    <property type="nucleotide sequence ID" value="NZ_FNQM01000003.1"/>
</dbReference>
<dbReference type="STRING" id="89524.SAMN05444370_103438"/>
<dbReference type="Proteomes" id="UP000198703">
    <property type="component" value="Unassembled WGS sequence"/>
</dbReference>
<evidence type="ECO:0000313" key="2">
    <source>
        <dbReference type="Proteomes" id="UP000198703"/>
    </source>
</evidence>
<reference evidence="1 2" key="1">
    <citation type="submission" date="2016-10" db="EMBL/GenBank/DDBJ databases">
        <authorList>
            <person name="de Groot N.N."/>
        </authorList>
    </citation>
    <scope>NUCLEOTIDE SEQUENCE [LARGE SCALE GENOMIC DNA]</scope>
    <source>
        <strain evidence="1 2">DSM 15345</strain>
    </source>
</reference>
<evidence type="ECO:0008006" key="3">
    <source>
        <dbReference type="Google" id="ProtNLM"/>
    </source>
</evidence>
<dbReference type="AlphaFoldDB" id="A0A1H3Z9F7"/>
<dbReference type="InterPro" id="IPR018666">
    <property type="entry name" value="DUF2125"/>
</dbReference>
<accession>A0A1H3Z9F7</accession>